<reference evidence="6" key="1">
    <citation type="submission" date="2019-01" db="EMBL/GenBank/DDBJ databases">
        <title>Gri0909 isolated from a small marine red alga.</title>
        <authorList>
            <person name="Kim J."/>
            <person name="Jeong S.E."/>
            <person name="Jeon C.O."/>
        </authorList>
    </citation>
    <scope>NUCLEOTIDE SEQUENCE [LARGE SCALE GENOMIC DNA]</scope>
    <source>
        <strain evidence="6">Gri0909</strain>
    </source>
</reference>
<sequence>MKPRFVLGSASPRRLDLLARLGLTPDAVDPAEIDETPEKDELPAAYAARMAAEKARTVAARHPDAVVLAADTVVAVGRRILPKAEDPVTARACLKLLSGRRHRVFGGVMIIRPVGAMGAMGTGEPAEHDRLVQTTVSFKRLEAQEVDSYIESDEWRGKAGGYAIQGRAEGLVRFVSGSYSNIVGLPLFEVRQILRPLGLIE</sequence>
<evidence type="ECO:0000256" key="3">
    <source>
        <dbReference type="ARBA" id="ARBA00023080"/>
    </source>
</evidence>
<dbReference type="SUPFAM" id="SSF52972">
    <property type="entry name" value="ITPase-like"/>
    <property type="match status" value="1"/>
</dbReference>
<organism evidence="5 6">
    <name type="scientific">Hwanghaeella grinnelliae</name>
    <dbReference type="NCBI Taxonomy" id="2500179"/>
    <lineage>
        <taxon>Bacteria</taxon>
        <taxon>Pseudomonadati</taxon>
        <taxon>Pseudomonadota</taxon>
        <taxon>Alphaproteobacteria</taxon>
        <taxon>Rhodospirillales</taxon>
        <taxon>Rhodospirillaceae</taxon>
        <taxon>Hwanghaeella</taxon>
    </lineage>
</organism>
<evidence type="ECO:0000313" key="5">
    <source>
        <dbReference type="EMBL" id="RVU39803.1"/>
    </source>
</evidence>
<dbReference type="GO" id="GO:0009117">
    <property type="term" value="P:nucleotide metabolic process"/>
    <property type="evidence" value="ECO:0007669"/>
    <property type="project" value="UniProtKB-KW"/>
</dbReference>
<proteinExistence type="inferred from homology"/>
<keyword evidence="2 4" id="KW-0378">Hydrolase</keyword>
<comment type="caution">
    <text evidence="4">Lacks conserved residue(s) required for the propagation of feature annotation.</text>
</comment>
<dbReference type="InterPro" id="IPR029001">
    <property type="entry name" value="ITPase-like_fam"/>
</dbReference>
<comment type="catalytic activity">
    <reaction evidence="4">
        <text>dTTP + H2O = dTMP + diphosphate + H(+)</text>
        <dbReference type="Rhea" id="RHEA:28534"/>
        <dbReference type="ChEBI" id="CHEBI:15377"/>
        <dbReference type="ChEBI" id="CHEBI:15378"/>
        <dbReference type="ChEBI" id="CHEBI:33019"/>
        <dbReference type="ChEBI" id="CHEBI:37568"/>
        <dbReference type="ChEBI" id="CHEBI:63528"/>
        <dbReference type="EC" id="3.6.1.9"/>
    </reaction>
</comment>
<keyword evidence="4" id="KW-0963">Cytoplasm</keyword>
<dbReference type="Pfam" id="PF02545">
    <property type="entry name" value="Maf"/>
    <property type="match status" value="1"/>
</dbReference>
<comment type="subcellular location">
    <subcellularLocation>
        <location evidence="4">Cytoplasm</location>
    </subcellularLocation>
</comment>
<feature type="site" description="Important for substrate specificity" evidence="4">
    <location>
        <position position="165"/>
    </location>
</feature>
<evidence type="ECO:0000256" key="1">
    <source>
        <dbReference type="ARBA" id="ARBA00001968"/>
    </source>
</evidence>
<comment type="function">
    <text evidence="4">Nucleoside triphosphate pyrophosphatase that hydrolyzes dTTP and UTP. May have a dual role in cell division arrest and in preventing the incorporation of modified nucleotides into cellular nucleic acids.</text>
</comment>
<dbReference type="PIRSF" id="PIRSF006305">
    <property type="entry name" value="Maf"/>
    <property type="match status" value="1"/>
</dbReference>
<dbReference type="CDD" id="cd00555">
    <property type="entry name" value="Maf"/>
    <property type="match status" value="1"/>
</dbReference>
<protein>
    <recommendedName>
        <fullName evidence="4">dTTP/UTP pyrophosphatase</fullName>
        <shortName evidence="4">dTTPase/UTPase</shortName>
        <ecNumber evidence="4">3.6.1.9</ecNumber>
    </recommendedName>
    <alternativeName>
        <fullName evidence="4">Nucleoside triphosphate pyrophosphatase</fullName>
    </alternativeName>
    <alternativeName>
        <fullName evidence="4">Nucleotide pyrophosphatase</fullName>
        <shortName evidence="4">Nucleotide PPase</shortName>
    </alternativeName>
</protein>
<dbReference type="InterPro" id="IPR003697">
    <property type="entry name" value="Maf-like"/>
</dbReference>
<comment type="catalytic activity">
    <reaction evidence="4">
        <text>UTP + H2O = UMP + diphosphate + H(+)</text>
        <dbReference type="Rhea" id="RHEA:29395"/>
        <dbReference type="ChEBI" id="CHEBI:15377"/>
        <dbReference type="ChEBI" id="CHEBI:15378"/>
        <dbReference type="ChEBI" id="CHEBI:33019"/>
        <dbReference type="ChEBI" id="CHEBI:46398"/>
        <dbReference type="ChEBI" id="CHEBI:57865"/>
        <dbReference type="EC" id="3.6.1.9"/>
    </reaction>
</comment>
<dbReference type="OrthoDB" id="9807767at2"/>
<comment type="cofactor">
    <cofactor evidence="1 4">
        <name>a divalent metal cation</name>
        <dbReference type="ChEBI" id="CHEBI:60240"/>
    </cofactor>
</comment>
<dbReference type="GO" id="GO:0005737">
    <property type="term" value="C:cytoplasm"/>
    <property type="evidence" value="ECO:0007669"/>
    <property type="project" value="UniProtKB-SubCell"/>
</dbReference>
<dbReference type="AlphaFoldDB" id="A0A3S2WW00"/>
<name>A0A3S2WW00_9PROT</name>
<dbReference type="EC" id="3.6.1.9" evidence="4"/>
<dbReference type="GO" id="GO:0036221">
    <property type="term" value="F:UTP diphosphatase activity"/>
    <property type="evidence" value="ECO:0007669"/>
    <property type="project" value="RHEA"/>
</dbReference>
<gene>
    <name evidence="5" type="primary">maf</name>
    <name evidence="5" type="ORF">EOI86_07725</name>
</gene>
<feature type="site" description="Important for substrate specificity" evidence="4">
    <location>
        <position position="72"/>
    </location>
</feature>
<dbReference type="PANTHER" id="PTHR43213">
    <property type="entry name" value="BIFUNCTIONAL DTTP/UTP PYROPHOSPHATASE/METHYLTRANSFERASE PROTEIN-RELATED"/>
    <property type="match status" value="1"/>
</dbReference>
<dbReference type="NCBIfam" id="TIGR00172">
    <property type="entry name" value="maf"/>
    <property type="match status" value="1"/>
</dbReference>
<evidence type="ECO:0000256" key="4">
    <source>
        <dbReference type="HAMAP-Rule" id="MF_00528"/>
    </source>
</evidence>
<evidence type="ECO:0000256" key="2">
    <source>
        <dbReference type="ARBA" id="ARBA00022801"/>
    </source>
</evidence>
<dbReference type="PANTHER" id="PTHR43213:SF5">
    <property type="entry name" value="BIFUNCTIONAL DTTP_UTP PYROPHOSPHATASE_METHYLTRANSFERASE PROTEIN-RELATED"/>
    <property type="match status" value="1"/>
</dbReference>
<dbReference type="EMBL" id="SADE01000001">
    <property type="protein sequence ID" value="RVU39803.1"/>
    <property type="molecule type" value="Genomic_DNA"/>
</dbReference>
<keyword evidence="6" id="KW-1185">Reference proteome</keyword>
<dbReference type="HAMAP" id="MF_00528">
    <property type="entry name" value="Maf"/>
    <property type="match status" value="1"/>
</dbReference>
<dbReference type="GO" id="GO:0036218">
    <property type="term" value="F:dTTP diphosphatase activity"/>
    <property type="evidence" value="ECO:0007669"/>
    <property type="project" value="RHEA"/>
</dbReference>
<dbReference type="Gene3D" id="3.90.950.10">
    <property type="match status" value="1"/>
</dbReference>
<accession>A0A3S2WW00</accession>
<comment type="caution">
    <text evidence="5">The sequence shown here is derived from an EMBL/GenBank/DDBJ whole genome shotgun (WGS) entry which is preliminary data.</text>
</comment>
<feature type="site" description="Important for substrate specificity" evidence="4">
    <location>
        <position position="13"/>
    </location>
</feature>
<feature type="active site" description="Proton acceptor" evidence="4">
    <location>
        <position position="71"/>
    </location>
</feature>
<evidence type="ECO:0000313" key="6">
    <source>
        <dbReference type="Proteomes" id="UP000287447"/>
    </source>
</evidence>
<comment type="similarity">
    <text evidence="4">Belongs to the Maf family. YhdE subfamily.</text>
</comment>
<dbReference type="Proteomes" id="UP000287447">
    <property type="component" value="Unassembled WGS sequence"/>
</dbReference>
<keyword evidence="3 4" id="KW-0546">Nucleotide metabolism</keyword>